<dbReference type="Proteomes" id="UP001516400">
    <property type="component" value="Unassembled WGS sequence"/>
</dbReference>
<name>A0ABD2P260_9CUCU</name>
<accession>A0ABD2P260</accession>
<dbReference type="PANTHER" id="PTHR43073">
    <property type="entry name" value="DIHYDROPYRIMIDINE DEHYDROGENASE [NADP(+)]"/>
    <property type="match status" value="1"/>
</dbReference>
<keyword evidence="4 9" id="KW-0285">Flavoprotein</keyword>
<evidence type="ECO:0000256" key="8">
    <source>
        <dbReference type="ARBA" id="ARBA00023002"/>
    </source>
</evidence>
<evidence type="ECO:0000313" key="11">
    <source>
        <dbReference type="EMBL" id="KAL3284645.1"/>
    </source>
</evidence>
<evidence type="ECO:0000256" key="9">
    <source>
        <dbReference type="RuleBase" id="RU364041"/>
    </source>
</evidence>
<reference evidence="11 12" key="1">
    <citation type="journal article" date="2021" name="BMC Biol.">
        <title>Horizontally acquired antibacterial genes associated with adaptive radiation of ladybird beetles.</title>
        <authorList>
            <person name="Li H.S."/>
            <person name="Tang X.F."/>
            <person name="Huang Y.H."/>
            <person name="Xu Z.Y."/>
            <person name="Chen M.L."/>
            <person name="Du X.Y."/>
            <person name="Qiu B.Y."/>
            <person name="Chen P.T."/>
            <person name="Zhang W."/>
            <person name="Slipinski A."/>
            <person name="Escalona H.E."/>
            <person name="Waterhouse R.M."/>
            <person name="Zwick A."/>
            <person name="Pang H."/>
        </authorList>
    </citation>
    <scope>NUCLEOTIDE SEQUENCE [LARGE SCALE GENOMIC DNA]</scope>
    <source>
        <strain evidence="11">SYSU2018</strain>
    </source>
</reference>
<keyword evidence="9" id="KW-0274">FAD</keyword>
<gene>
    <name evidence="11" type="ORF">HHI36_018799</name>
</gene>
<dbReference type="Pfam" id="PF07992">
    <property type="entry name" value="Pyr_redox_2"/>
    <property type="match status" value="1"/>
</dbReference>
<comment type="pathway">
    <text evidence="2 9">Amino-acid biosynthesis; beta-alanine biosynthesis.</text>
</comment>
<evidence type="ECO:0000313" key="12">
    <source>
        <dbReference type="Proteomes" id="UP001516400"/>
    </source>
</evidence>
<evidence type="ECO:0000256" key="1">
    <source>
        <dbReference type="ARBA" id="ARBA00001917"/>
    </source>
</evidence>
<dbReference type="Gene3D" id="3.30.70.20">
    <property type="match status" value="1"/>
</dbReference>
<dbReference type="InterPro" id="IPR023753">
    <property type="entry name" value="FAD/NAD-binding_dom"/>
</dbReference>
<evidence type="ECO:0000256" key="6">
    <source>
        <dbReference type="ARBA" id="ARBA00022737"/>
    </source>
</evidence>
<dbReference type="Pfam" id="PF01180">
    <property type="entry name" value="DHO_dh"/>
    <property type="match status" value="1"/>
</dbReference>
<dbReference type="SUPFAM" id="SSF46548">
    <property type="entry name" value="alpha-helical ferredoxin"/>
    <property type="match status" value="1"/>
</dbReference>
<dbReference type="PROSITE" id="PS00198">
    <property type="entry name" value="4FE4S_FER_1"/>
    <property type="match status" value="1"/>
</dbReference>
<dbReference type="SUPFAM" id="SSF51971">
    <property type="entry name" value="Nucleotide-binding domain"/>
    <property type="match status" value="2"/>
</dbReference>
<evidence type="ECO:0000256" key="7">
    <source>
        <dbReference type="ARBA" id="ARBA00022741"/>
    </source>
</evidence>
<dbReference type="GO" id="GO:0051539">
    <property type="term" value="F:4 iron, 4 sulfur cluster binding"/>
    <property type="evidence" value="ECO:0007669"/>
    <property type="project" value="UniProtKB-KW"/>
</dbReference>
<keyword evidence="9" id="KW-0411">Iron-sulfur</keyword>
<dbReference type="PANTHER" id="PTHR43073:SF2">
    <property type="entry name" value="DIHYDROPYRIMIDINE DEHYDROGENASE [NADP(+)]"/>
    <property type="match status" value="1"/>
</dbReference>
<comment type="caution">
    <text evidence="11">The sequence shown here is derived from an EMBL/GenBank/DDBJ whole genome shotgun (WGS) entry which is preliminary data.</text>
</comment>
<dbReference type="PRINTS" id="PR00419">
    <property type="entry name" value="ADXRDTASE"/>
</dbReference>
<comment type="cofactor">
    <cofactor evidence="9">
        <name>[4Fe-4S] cluster</name>
        <dbReference type="ChEBI" id="CHEBI:49883"/>
    </cofactor>
    <text evidence="9">Binds 4 [4Fe-4S] clusters. Contains approximately 16 iron atoms per subunit.</text>
</comment>
<dbReference type="InterPro" id="IPR005720">
    <property type="entry name" value="Dihydroorotate_DH_cat"/>
</dbReference>
<dbReference type="FunFam" id="3.50.50.60:FF:000061">
    <property type="entry name" value="Dihydropyrimidine dehydrogenase [NADP(+)]"/>
    <property type="match status" value="1"/>
</dbReference>
<organism evidence="11 12">
    <name type="scientific">Cryptolaemus montrouzieri</name>
    <dbReference type="NCBI Taxonomy" id="559131"/>
    <lineage>
        <taxon>Eukaryota</taxon>
        <taxon>Metazoa</taxon>
        <taxon>Ecdysozoa</taxon>
        <taxon>Arthropoda</taxon>
        <taxon>Hexapoda</taxon>
        <taxon>Insecta</taxon>
        <taxon>Pterygota</taxon>
        <taxon>Neoptera</taxon>
        <taxon>Endopterygota</taxon>
        <taxon>Coleoptera</taxon>
        <taxon>Polyphaga</taxon>
        <taxon>Cucujiformia</taxon>
        <taxon>Coccinelloidea</taxon>
        <taxon>Coccinellidae</taxon>
        <taxon>Scymninae</taxon>
        <taxon>Scymnini</taxon>
        <taxon>Cryptolaemus</taxon>
    </lineage>
</organism>
<dbReference type="GO" id="GO:0017113">
    <property type="term" value="F:dihydropyrimidine dehydrogenase (NADP+) activity"/>
    <property type="evidence" value="ECO:0007669"/>
    <property type="project" value="UniProtKB-EC"/>
</dbReference>
<keyword evidence="9" id="KW-0408">Iron</keyword>
<feature type="domain" description="4Fe-4S ferredoxin-type" evidence="10">
    <location>
        <begin position="854"/>
        <end position="883"/>
    </location>
</feature>
<keyword evidence="9" id="KW-0479">Metal-binding</keyword>
<dbReference type="EMBL" id="JABFTP020000165">
    <property type="protein sequence ID" value="KAL3284645.1"/>
    <property type="molecule type" value="Genomic_DNA"/>
</dbReference>
<dbReference type="GO" id="GO:0000166">
    <property type="term" value="F:nucleotide binding"/>
    <property type="evidence" value="ECO:0007669"/>
    <property type="project" value="UniProtKB-KW"/>
</dbReference>
<dbReference type="InterPro" id="IPR017900">
    <property type="entry name" value="4Fe4S_Fe_S_CS"/>
</dbReference>
<protein>
    <recommendedName>
        <fullName evidence="9">Dihydropyrimidine dehydrogenase [NADP(+)]</fullName>
        <shortName evidence="9">DHPDHase</shortName>
        <shortName evidence="9">DPD</shortName>
        <ecNumber evidence="9">1.3.1.2</ecNumber>
    </recommendedName>
    <alternativeName>
        <fullName evidence="9">Dihydrothymine dehydrogenase</fullName>
    </alternativeName>
    <alternativeName>
        <fullName evidence="9">Dihydrouracil dehydrogenase</fullName>
    </alternativeName>
</protein>
<comment type="similarity">
    <text evidence="3 9">Belongs to the dihydropyrimidine dehydrogenase family.</text>
</comment>
<comment type="cofactor">
    <cofactor evidence="9">
        <name>FAD</name>
        <dbReference type="ChEBI" id="CHEBI:57692"/>
    </cofactor>
</comment>
<dbReference type="Gene3D" id="1.10.1060.10">
    <property type="entry name" value="Alpha-helical ferredoxin"/>
    <property type="match status" value="1"/>
</dbReference>
<dbReference type="CDD" id="cd02940">
    <property type="entry name" value="DHPD_FMN"/>
    <property type="match status" value="1"/>
</dbReference>
<sequence length="909" mass="98957">MVCPTSDLCVGGCNLQATEEGPINIGGLQQFATEIFSKMHVRQIRDPKTTSPKGVDKKIVLLGAGPASLSCATFLGRLGYNNITIYEKESYAGGLSSSEIPQYRLPINIVNFEIDLVKDLGVKFEYGRKLSTNDITIEQLLKDSAAVFIGIGLPEPKVDDVFKNLDESMGFFTSKSFLPKVSEASKDKLCCCKTFNDLPKLGGNVIVLGAGDTAFDCATSALRCGARRVYVVFRSNFTDIRAVPEEVKAAVEEKCELIGFLTPHSVNVKGGKIISVTFARREQADDGSWTVDTEQLTTLRANYLITAFGSHLDNSDIIQALNPLKLTKWKTPEFDPVTLSTSHPQVWCGGDISGIGGTTVEAVNDGKVAAWQIHCYLEGLPKDSKPKLPLFFTEIDKVDLSVDFCGMKFENPFGLASAPPTTNAEMIGRAFEQGWAFAVTKTFTLEKNICTNVSPRIVRGVTSGQNFGPQQGSFLNIEIFSEKYTDYWLKGIKDLKKKFPTKIVIASIACEFIKEDWENLAAKCEAAGADALELNLSCSHGVKESGMGVACGQKPEIVEEITRWVSGAVKVPVFIKLTPNITDIVQIARGAYKGGAKGVSAINTVSSLMGLNADGSPWPAVGPEKKTTYGGLSGNATRPIGLRAVSSIAQALPELCIQGVGGVDSAESALQFIQCGAGVVQVCSAVQNQDFTLIDDYCTGLKALMYLDGRLPGWNGQSPPTFKHQLGKPVMSLYASDGKKLPHFGKYKKQREDILANIHKEGLYKEQLMQHHGNSEKDLLKFDSIQSLPKIERIPELKNFIGRALNRIGAYKQLDNSKQVVALIDDDMCINCGKCYMTCNDSGYQAIEFDADTHIPKVTDDCTGCTLCLSVCPIIDCISMVPKAIPHVIKRGLQQHVKMVHPLDNQIRC</sequence>
<dbReference type="FunFam" id="3.20.20.70:FF:000027">
    <property type="entry name" value="Dihydropyrimidine dehydrogenase [NADP(+)]"/>
    <property type="match status" value="1"/>
</dbReference>
<keyword evidence="9" id="KW-0521">NADP</keyword>
<evidence type="ECO:0000256" key="5">
    <source>
        <dbReference type="ARBA" id="ARBA00022643"/>
    </source>
</evidence>
<dbReference type="FunFam" id="3.30.70.20:FF:000023">
    <property type="entry name" value="Dihydropyrimidine dehydrogenase [NADP(+)]"/>
    <property type="match status" value="1"/>
</dbReference>
<keyword evidence="12" id="KW-1185">Reference proteome</keyword>
<comment type="function">
    <text evidence="9">Involved in pyrimidine base degradation. Catalyzes the reduction of uracil and thymine.</text>
</comment>
<feature type="domain" description="4Fe-4S ferredoxin-type" evidence="10">
    <location>
        <begin position="820"/>
        <end position="852"/>
    </location>
</feature>
<dbReference type="SUPFAM" id="SSF54862">
    <property type="entry name" value="4Fe-4S ferredoxins"/>
    <property type="match status" value="1"/>
</dbReference>
<dbReference type="InterPro" id="IPR017896">
    <property type="entry name" value="4Fe4S_Fe-S-bd"/>
</dbReference>
<dbReference type="SUPFAM" id="SSF51395">
    <property type="entry name" value="FMN-linked oxidoreductases"/>
    <property type="match status" value="1"/>
</dbReference>
<evidence type="ECO:0000256" key="4">
    <source>
        <dbReference type="ARBA" id="ARBA00022630"/>
    </source>
</evidence>
<comment type="cofactor">
    <cofactor evidence="1 9">
        <name>FMN</name>
        <dbReference type="ChEBI" id="CHEBI:58210"/>
    </cofactor>
</comment>
<keyword evidence="7" id="KW-0547">Nucleotide-binding</keyword>
<dbReference type="Gene3D" id="3.50.50.60">
    <property type="entry name" value="FAD/NAD(P)-binding domain"/>
    <property type="match status" value="2"/>
</dbReference>
<dbReference type="AlphaFoldDB" id="A0ABD2P260"/>
<keyword evidence="5 9" id="KW-0288">FMN</keyword>
<dbReference type="Pfam" id="PF14697">
    <property type="entry name" value="Fer4_21"/>
    <property type="match status" value="1"/>
</dbReference>
<evidence type="ECO:0000256" key="3">
    <source>
        <dbReference type="ARBA" id="ARBA00010804"/>
    </source>
</evidence>
<dbReference type="InterPro" id="IPR013785">
    <property type="entry name" value="Aldolase_TIM"/>
</dbReference>
<dbReference type="InterPro" id="IPR036188">
    <property type="entry name" value="FAD/NAD-bd_sf"/>
</dbReference>
<dbReference type="EC" id="1.3.1.2" evidence="9"/>
<evidence type="ECO:0000259" key="10">
    <source>
        <dbReference type="PROSITE" id="PS51379"/>
    </source>
</evidence>
<proteinExistence type="inferred from homology"/>
<comment type="catalytic activity">
    <reaction evidence="9">
        <text>5,6-dihydrouracil + NADP(+) = uracil + NADPH + H(+)</text>
        <dbReference type="Rhea" id="RHEA:18093"/>
        <dbReference type="ChEBI" id="CHEBI:15378"/>
        <dbReference type="ChEBI" id="CHEBI:15901"/>
        <dbReference type="ChEBI" id="CHEBI:17568"/>
        <dbReference type="ChEBI" id="CHEBI:57783"/>
        <dbReference type="ChEBI" id="CHEBI:58349"/>
        <dbReference type="EC" id="1.3.1.2"/>
    </reaction>
</comment>
<dbReference type="PROSITE" id="PS51379">
    <property type="entry name" value="4FE4S_FER_2"/>
    <property type="match status" value="2"/>
</dbReference>
<keyword evidence="9" id="KW-0004">4Fe-4S</keyword>
<keyword evidence="8 9" id="KW-0560">Oxidoreductase</keyword>
<keyword evidence="6" id="KW-0677">Repeat</keyword>
<dbReference type="Gene3D" id="3.20.20.70">
    <property type="entry name" value="Aldolase class I"/>
    <property type="match status" value="1"/>
</dbReference>
<dbReference type="InterPro" id="IPR009051">
    <property type="entry name" value="Helical_ferredxn"/>
</dbReference>
<evidence type="ECO:0000256" key="2">
    <source>
        <dbReference type="ARBA" id="ARBA00004668"/>
    </source>
</evidence>